<keyword evidence="2" id="KW-1185">Reference proteome</keyword>
<organism evidence="1 2">
    <name type="scientific">Naganishia friedmannii</name>
    <dbReference type="NCBI Taxonomy" id="89922"/>
    <lineage>
        <taxon>Eukaryota</taxon>
        <taxon>Fungi</taxon>
        <taxon>Dikarya</taxon>
        <taxon>Basidiomycota</taxon>
        <taxon>Agaricomycotina</taxon>
        <taxon>Tremellomycetes</taxon>
        <taxon>Filobasidiales</taxon>
        <taxon>Filobasidiaceae</taxon>
        <taxon>Naganishia</taxon>
    </lineage>
</organism>
<proteinExistence type="predicted"/>
<accession>A0ACC2VCS2</accession>
<gene>
    <name evidence="1" type="ORF">QFC21_004847</name>
</gene>
<reference evidence="1" key="1">
    <citation type="submission" date="2023-04" db="EMBL/GenBank/DDBJ databases">
        <title>Draft Genome sequencing of Naganishia species isolated from polar environments using Oxford Nanopore Technology.</title>
        <authorList>
            <person name="Leo P."/>
            <person name="Venkateswaran K."/>
        </authorList>
    </citation>
    <scope>NUCLEOTIDE SEQUENCE</scope>
    <source>
        <strain evidence="1">MNA-CCFEE 5423</strain>
    </source>
</reference>
<comment type="caution">
    <text evidence="1">The sequence shown here is derived from an EMBL/GenBank/DDBJ whole genome shotgun (WGS) entry which is preliminary data.</text>
</comment>
<dbReference type="Proteomes" id="UP001227268">
    <property type="component" value="Unassembled WGS sequence"/>
</dbReference>
<sequence length="351" mass="38222">MQPIAIETALEEAKLKPEDIDAYAYTRGPGMYGCLSCGSHAAGAMAAMWRKPIVGVHHMQAHALTPLLTEQTPPEFPFLNLLVSGGHTMLVLAVSEVKFVILAKSLDDSIGDAFDKTAKLLQIPWLPGIGPGASLEAYAAPHPTNTDLNTRVETLLSEIKPFKPSAAKQRAFSFAGLKTQVMKETQKRHPNLQLKGKLGISEVVQRAVGRRFQQAAVRQVEEKLRIVLDYLEKDSEGRKLLPAGEKVKALVASGGVASNQYLRTRLKLLMEERNPGQPIPVVFPPVALCTDNAAMIAWAGILKLRRQGGLGDAYGQLLKPKWSMEAIEQDEKAGQEGEEDVPPAEVTVVRV</sequence>
<evidence type="ECO:0000313" key="1">
    <source>
        <dbReference type="EMBL" id="KAJ9097178.1"/>
    </source>
</evidence>
<dbReference type="EMBL" id="JASBWT010000017">
    <property type="protein sequence ID" value="KAJ9097178.1"/>
    <property type="molecule type" value="Genomic_DNA"/>
</dbReference>
<protein>
    <submittedName>
        <fullName evidence="1">Uncharacterized protein</fullName>
    </submittedName>
</protein>
<name>A0ACC2VCS2_9TREE</name>
<evidence type="ECO:0000313" key="2">
    <source>
        <dbReference type="Proteomes" id="UP001227268"/>
    </source>
</evidence>